<organism evidence="1 2">
    <name type="scientific">Kribbella steppae</name>
    <dbReference type="NCBI Taxonomy" id="2512223"/>
    <lineage>
        <taxon>Bacteria</taxon>
        <taxon>Bacillati</taxon>
        <taxon>Actinomycetota</taxon>
        <taxon>Actinomycetes</taxon>
        <taxon>Propionibacteriales</taxon>
        <taxon>Kribbellaceae</taxon>
        <taxon>Kribbella</taxon>
    </lineage>
</organism>
<dbReference type="AlphaFoldDB" id="A0A4R2GXK2"/>
<dbReference type="Proteomes" id="UP000294508">
    <property type="component" value="Unassembled WGS sequence"/>
</dbReference>
<reference evidence="1 2" key="1">
    <citation type="journal article" date="2015" name="Stand. Genomic Sci.">
        <title>Genomic Encyclopedia of Bacterial and Archaeal Type Strains, Phase III: the genomes of soil and plant-associated and newly described type strains.</title>
        <authorList>
            <person name="Whitman W.B."/>
            <person name="Woyke T."/>
            <person name="Klenk H.P."/>
            <person name="Zhou Y."/>
            <person name="Lilburn T.G."/>
            <person name="Beck B.J."/>
            <person name="De Vos P."/>
            <person name="Vandamme P."/>
            <person name="Eisen J.A."/>
            <person name="Garrity G."/>
            <person name="Hugenholtz P."/>
            <person name="Kyrpides N.C."/>
        </authorList>
    </citation>
    <scope>NUCLEOTIDE SEQUENCE [LARGE SCALE GENOMIC DNA]</scope>
    <source>
        <strain evidence="1 2">VKM Ac-2572</strain>
    </source>
</reference>
<sequence length="83" mass="8786">MIPAEYVASRGHGILPAASCRSRLSGLFGTVAVVPAQAMPSFSEPHAIATPNTTPMRMTTPMFVVRAGCWFAFALHHGQDTSA</sequence>
<dbReference type="EMBL" id="SLWN01000021">
    <property type="protein sequence ID" value="TCO15744.1"/>
    <property type="molecule type" value="Genomic_DNA"/>
</dbReference>
<comment type="caution">
    <text evidence="1">The sequence shown here is derived from an EMBL/GenBank/DDBJ whole genome shotgun (WGS) entry which is preliminary data.</text>
</comment>
<proteinExistence type="predicted"/>
<name>A0A4R2GXK2_9ACTN</name>
<protein>
    <submittedName>
        <fullName evidence="1">Uncharacterized protein</fullName>
    </submittedName>
</protein>
<keyword evidence="2" id="KW-1185">Reference proteome</keyword>
<gene>
    <name evidence="1" type="ORF">EV652_121117</name>
</gene>
<evidence type="ECO:0000313" key="2">
    <source>
        <dbReference type="Proteomes" id="UP000294508"/>
    </source>
</evidence>
<accession>A0A4R2GXK2</accession>
<evidence type="ECO:0000313" key="1">
    <source>
        <dbReference type="EMBL" id="TCO15744.1"/>
    </source>
</evidence>